<dbReference type="PROSITE" id="PS50090">
    <property type="entry name" value="MYB_LIKE"/>
    <property type="match status" value="3"/>
</dbReference>
<feature type="domain" description="Myb-like" evidence="5">
    <location>
        <begin position="110"/>
        <end position="161"/>
    </location>
</feature>
<evidence type="ECO:0000256" key="3">
    <source>
        <dbReference type="ARBA" id="ARBA00023242"/>
    </source>
</evidence>
<organism evidence="7 8">
    <name type="scientific">Pleurotus ostreatus</name>
    <name type="common">Oyster mushroom</name>
    <name type="synonym">White-rot fungus</name>
    <dbReference type="NCBI Taxonomy" id="5322"/>
    <lineage>
        <taxon>Eukaryota</taxon>
        <taxon>Fungi</taxon>
        <taxon>Dikarya</taxon>
        <taxon>Basidiomycota</taxon>
        <taxon>Agaricomycotina</taxon>
        <taxon>Agaricomycetes</taxon>
        <taxon>Agaricomycetidae</taxon>
        <taxon>Agaricales</taxon>
        <taxon>Pleurotineae</taxon>
        <taxon>Pleurotaceae</taxon>
        <taxon>Pleurotus</taxon>
    </lineage>
</organism>
<feature type="compositionally biased region" description="Low complexity" evidence="4">
    <location>
        <begin position="259"/>
        <end position="277"/>
    </location>
</feature>
<dbReference type="RefSeq" id="XP_036628188.1">
    <property type="nucleotide sequence ID" value="XM_036778799.1"/>
</dbReference>
<dbReference type="OrthoDB" id="2143914at2759"/>
<dbReference type="EMBL" id="JACETU010000007">
    <property type="protein sequence ID" value="KAF7423994.1"/>
    <property type="molecule type" value="Genomic_DNA"/>
</dbReference>
<evidence type="ECO:0000256" key="1">
    <source>
        <dbReference type="ARBA" id="ARBA00023015"/>
    </source>
</evidence>
<feature type="domain" description="HTH myb-type" evidence="6">
    <location>
        <begin position="1"/>
        <end position="53"/>
    </location>
</feature>
<feature type="compositionally biased region" description="Polar residues" evidence="4">
    <location>
        <begin position="189"/>
        <end position="201"/>
    </location>
</feature>
<dbReference type="SMART" id="SM00717">
    <property type="entry name" value="SANT"/>
    <property type="match status" value="3"/>
</dbReference>
<comment type="caution">
    <text evidence="7">The sequence shown here is derived from an EMBL/GenBank/DDBJ whole genome shotgun (WGS) entry which is preliminary data.</text>
</comment>
<name>A0A8H6ZPD9_PLEOS</name>
<reference evidence="7" key="1">
    <citation type="submission" date="2019-07" db="EMBL/GenBank/DDBJ databases">
        <authorList>
            <person name="Palmer J.M."/>
        </authorList>
    </citation>
    <scope>NUCLEOTIDE SEQUENCE</scope>
    <source>
        <strain evidence="7">PC9</strain>
    </source>
</reference>
<keyword evidence="8" id="KW-1185">Reference proteome</keyword>
<dbReference type="InterPro" id="IPR009057">
    <property type="entry name" value="Homeodomain-like_sf"/>
</dbReference>
<proteinExistence type="predicted"/>
<protein>
    <submittedName>
        <fullName evidence="7">Uncharacterized protein</fullName>
    </submittedName>
</protein>
<dbReference type="InterPro" id="IPR001005">
    <property type="entry name" value="SANT/Myb"/>
</dbReference>
<keyword evidence="1" id="KW-0805">Transcription regulation</keyword>
<feature type="region of interest" description="Disordered" evidence="4">
    <location>
        <begin position="168"/>
        <end position="201"/>
    </location>
</feature>
<feature type="region of interest" description="Disordered" evidence="4">
    <location>
        <begin position="1"/>
        <end position="33"/>
    </location>
</feature>
<keyword evidence="2" id="KW-0804">Transcription</keyword>
<dbReference type="InterPro" id="IPR050560">
    <property type="entry name" value="MYB_TF"/>
</dbReference>
<dbReference type="VEuPathDB" id="FungiDB:PC9H_009294"/>
<evidence type="ECO:0000313" key="8">
    <source>
        <dbReference type="Proteomes" id="UP000623687"/>
    </source>
</evidence>
<gene>
    <name evidence="7" type="ORF">PC9H_009294</name>
</gene>
<dbReference type="PANTHER" id="PTHR45614">
    <property type="entry name" value="MYB PROTEIN-RELATED"/>
    <property type="match status" value="1"/>
</dbReference>
<dbReference type="GO" id="GO:0005634">
    <property type="term" value="C:nucleus"/>
    <property type="evidence" value="ECO:0007669"/>
    <property type="project" value="TreeGrafter"/>
</dbReference>
<feature type="compositionally biased region" description="Basic and acidic residues" evidence="4">
    <location>
        <begin position="1"/>
        <end position="10"/>
    </location>
</feature>
<feature type="domain" description="Myb-like" evidence="5">
    <location>
        <begin position="58"/>
        <end position="109"/>
    </location>
</feature>
<dbReference type="InterPro" id="IPR017930">
    <property type="entry name" value="Myb_dom"/>
</dbReference>
<dbReference type="SUPFAM" id="SSF46689">
    <property type="entry name" value="Homeodomain-like"/>
    <property type="match status" value="2"/>
</dbReference>
<keyword evidence="3" id="KW-0539">Nucleus</keyword>
<dbReference type="GO" id="GO:0000978">
    <property type="term" value="F:RNA polymerase II cis-regulatory region sequence-specific DNA binding"/>
    <property type="evidence" value="ECO:0007669"/>
    <property type="project" value="TreeGrafter"/>
</dbReference>
<accession>A0A8H6ZPD9</accession>
<sequence>MMCRERRSWTEEEDDLLRNAVKKEDPDGNPPSKWHQIAKHVPNRTNKDCRKRWFAKMASIVSKGGWSTDEDERLIEAVRKHGTSRWSLVAAMVQTRNNDQCAKRWSDTLNPDIDRTVWSPEEDAQLLDAVQTMGKSWTKIVKTYFPGRTGLSAKNRYSRIMRISADSSKGIRSRRRSLSSAPYHPRHCSPTSVSSCSDTASRVSPAVDPSFPCIPDVPECPPTSALSTSLEGLAFPTADNGDMKVAVGSVPPEFLNMASHTPDSSTSPSTSSESCPSLDALMNELNASMAFDSLTTHAGHNDLSLPLHSNLSDSNLFDPQCMQMSWPAENLASSSAQNSFAPTPQSLPSSPFDFSFSSIDGTFPGSFSMAPSPASPPSVDTMPSPSSATSPSSTGILSPITPQSTNELEQQQINSHDDLMAMLQGCSDVADFQMAGPNGLITARVDQSRNENRMAVAVAVAMCEPREFQNTVHTLVNGLWGSLCPPAPQNPNTPS</sequence>
<feature type="compositionally biased region" description="Low complexity" evidence="4">
    <location>
        <begin position="367"/>
        <end position="394"/>
    </location>
</feature>
<evidence type="ECO:0000259" key="5">
    <source>
        <dbReference type="PROSITE" id="PS50090"/>
    </source>
</evidence>
<feature type="domain" description="HTH myb-type" evidence="6">
    <location>
        <begin position="58"/>
        <end position="113"/>
    </location>
</feature>
<dbReference type="FunFam" id="1.10.10.60:FF:000016">
    <property type="entry name" value="Transcriptional activator Myb isoform A"/>
    <property type="match status" value="1"/>
</dbReference>
<feature type="region of interest" description="Disordered" evidence="4">
    <location>
        <begin position="257"/>
        <end position="277"/>
    </location>
</feature>
<dbReference type="Proteomes" id="UP000623687">
    <property type="component" value="Unassembled WGS sequence"/>
</dbReference>
<evidence type="ECO:0000256" key="2">
    <source>
        <dbReference type="ARBA" id="ARBA00023163"/>
    </source>
</evidence>
<dbReference type="Pfam" id="PF00249">
    <property type="entry name" value="Myb_DNA-binding"/>
    <property type="match status" value="1"/>
</dbReference>
<evidence type="ECO:0000313" key="7">
    <source>
        <dbReference type="EMBL" id="KAF7423994.1"/>
    </source>
</evidence>
<evidence type="ECO:0000256" key="4">
    <source>
        <dbReference type="SAM" id="MobiDB-lite"/>
    </source>
</evidence>
<dbReference type="AlphaFoldDB" id="A0A8H6ZPD9"/>
<feature type="domain" description="HTH myb-type" evidence="6">
    <location>
        <begin position="115"/>
        <end position="165"/>
    </location>
</feature>
<evidence type="ECO:0000259" key="6">
    <source>
        <dbReference type="PROSITE" id="PS51294"/>
    </source>
</evidence>
<dbReference type="GO" id="GO:0000981">
    <property type="term" value="F:DNA-binding transcription factor activity, RNA polymerase II-specific"/>
    <property type="evidence" value="ECO:0007669"/>
    <property type="project" value="TreeGrafter"/>
</dbReference>
<dbReference type="Gene3D" id="1.10.10.60">
    <property type="entry name" value="Homeodomain-like"/>
    <property type="match status" value="3"/>
</dbReference>
<dbReference type="PANTHER" id="PTHR45614:SF199">
    <property type="entry name" value="MYB-LIKE TRANSCRIPTION FACTOR (EUROFUNG)-RELATED"/>
    <property type="match status" value="1"/>
</dbReference>
<dbReference type="CDD" id="cd00167">
    <property type="entry name" value="SANT"/>
    <property type="match status" value="3"/>
</dbReference>
<feature type="domain" description="Myb-like" evidence="5">
    <location>
        <begin position="6"/>
        <end position="57"/>
    </location>
</feature>
<dbReference type="Pfam" id="PF13921">
    <property type="entry name" value="Myb_DNA-bind_6"/>
    <property type="match status" value="1"/>
</dbReference>
<dbReference type="PROSITE" id="PS51294">
    <property type="entry name" value="HTH_MYB"/>
    <property type="match status" value="3"/>
</dbReference>
<dbReference type="GeneID" id="59379112"/>
<feature type="region of interest" description="Disordered" evidence="4">
    <location>
        <begin position="367"/>
        <end position="405"/>
    </location>
</feature>